<dbReference type="OrthoDB" id="2468842at2"/>
<keyword evidence="1" id="KW-0812">Transmembrane</keyword>
<keyword evidence="1" id="KW-0472">Membrane</keyword>
<keyword evidence="1" id="KW-1133">Transmembrane helix</keyword>
<evidence type="ECO:0000313" key="3">
    <source>
        <dbReference type="Proteomes" id="UP000515847"/>
    </source>
</evidence>
<evidence type="ECO:0000256" key="1">
    <source>
        <dbReference type="SAM" id="Phobius"/>
    </source>
</evidence>
<feature type="transmembrane region" description="Helical" evidence="1">
    <location>
        <begin position="20"/>
        <end position="43"/>
    </location>
</feature>
<protein>
    <recommendedName>
        <fullName evidence="4">TcpE family protein</fullName>
    </recommendedName>
</protein>
<dbReference type="Proteomes" id="UP000515847">
    <property type="component" value="Chromosome"/>
</dbReference>
<dbReference type="EMBL" id="CP045798">
    <property type="protein sequence ID" value="QNB45363.1"/>
    <property type="molecule type" value="Genomic_DNA"/>
</dbReference>
<gene>
    <name evidence="2" type="ORF">BR63_02975</name>
</gene>
<proteinExistence type="predicted"/>
<sequence length="108" mass="12896">MSYREFHELPYQSGIKEKFFTLGPVSLSLDESAWVFFGIILSYNMTKHVPPMEMLSFPFSHLYYVIPVLVTYFFAKAKHPRTGISLWKYIARWLAIRKRERVFYYGRG</sequence>
<keyword evidence="3" id="KW-1185">Reference proteome</keyword>
<feature type="transmembrane region" description="Helical" evidence="1">
    <location>
        <begin position="55"/>
        <end position="75"/>
    </location>
</feature>
<evidence type="ECO:0000313" key="2">
    <source>
        <dbReference type="EMBL" id="QNB45363.1"/>
    </source>
</evidence>
<accession>A0A7G6DZV9</accession>
<organism evidence="2 3">
    <name type="scientific">Thermanaerosceptrum fracticalcis</name>
    <dbReference type="NCBI Taxonomy" id="1712410"/>
    <lineage>
        <taxon>Bacteria</taxon>
        <taxon>Bacillati</taxon>
        <taxon>Bacillota</taxon>
        <taxon>Clostridia</taxon>
        <taxon>Eubacteriales</taxon>
        <taxon>Peptococcaceae</taxon>
        <taxon>Thermanaerosceptrum</taxon>
    </lineage>
</organism>
<reference evidence="2 3" key="1">
    <citation type="journal article" date="2019" name="Front. Microbiol.">
        <title>Thermoanaerosceptrum fracticalcis gen. nov. sp. nov., a Novel Fumarate-Fermenting Microorganism From a Deep Fractured Carbonate Aquifer of the US Great Basin.</title>
        <authorList>
            <person name="Hamilton-Brehm S.D."/>
            <person name="Stewart L.E."/>
            <person name="Zavarin M."/>
            <person name="Caldwell M."/>
            <person name="Lawson P.A."/>
            <person name="Onstott T.C."/>
            <person name="Grzymski J."/>
            <person name="Neveux I."/>
            <person name="Lollar B.S."/>
            <person name="Russell C.E."/>
            <person name="Moser D.P."/>
        </authorList>
    </citation>
    <scope>NUCLEOTIDE SEQUENCE [LARGE SCALE GENOMIC DNA]</scope>
    <source>
        <strain evidence="2 3">DRI-13</strain>
    </source>
</reference>
<dbReference type="KEGG" id="tfr:BR63_02975"/>
<dbReference type="AlphaFoldDB" id="A0A7G6DZV9"/>
<dbReference type="RefSeq" id="WP_034425859.1">
    <property type="nucleotide sequence ID" value="NZ_CP045798.1"/>
</dbReference>
<name>A0A7G6DZV9_THEFR</name>
<evidence type="ECO:0008006" key="4">
    <source>
        <dbReference type="Google" id="ProtNLM"/>
    </source>
</evidence>